<dbReference type="Proteomes" id="UP000256977">
    <property type="component" value="Unassembled WGS sequence"/>
</dbReference>
<keyword evidence="2" id="KW-1185">Reference proteome</keyword>
<name>A0A3D9JRI0_9BACL</name>
<protein>
    <submittedName>
        <fullName evidence="1">Phage tail-like protein</fullName>
    </submittedName>
</protein>
<dbReference type="SUPFAM" id="SSF101898">
    <property type="entry name" value="NHL repeat"/>
    <property type="match status" value="1"/>
</dbReference>
<dbReference type="InterPro" id="IPR011748">
    <property type="entry name" value="Unchr_phage_tail-like"/>
</dbReference>
<accession>A0A3D9JRI0</accession>
<gene>
    <name evidence="1" type="ORF">DFP98_11126</name>
</gene>
<reference evidence="1 2" key="1">
    <citation type="submission" date="2018-07" db="EMBL/GenBank/DDBJ databases">
        <title>Genomic Encyclopedia of Type Strains, Phase III (KMG-III): the genomes of soil and plant-associated and newly described type strains.</title>
        <authorList>
            <person name="Whitman W."/>
        </authorList>
    </citation>
    <scope>NUCLEOTIDE SEQUENCE [LARGE SCALE GENOMIC DNA]</scope>
    <source>
        <strain evidence="1 2">CECT 7287</strain>
    </source>
</reference>
<dbReference type="RefSeq" id="WP_116061447.1">
    <property type="nucleotide sequence ID" value="NZ_QRDZ01000011.1"/>
</dbReference>
<dbReference type="EMBL" id="QRDZ01000011">
    <property type="protein sequence ID" value="RED76642.1"/>
    <property type="molecule type" value="Genomic_DNA"/>
</dbReference>
<proteinExistence type="predicted"/>
<sequence>MQGAATYFSLNRPEHWARRGVERNLDLGEEIAIKRGEKYGVLETLHLSQLEGVGDVTAFAVHSQGRLVFLNAEGDLWTYDRGSRHHERLFVPGHHLFTASANLAITGDTLFVADAAGEPSISAFDMANGQLRFRRAGHELDGIPFHPLALASDEWGLHVLTTRQPVDDPNAVDSLGFRQLALIRLTMSGVIADVYTNDKFTAKLPAETDQWRGTQFLSVTPQGDAFVLETLTCALYILARTDGERRLERFLMPPQYFAGLGVDSRNMIYIGDSREIGEDGEDDRFIVRFSGNGEHQDRISGFRGKAGAIIVDARDRMYVWNGEESTVTVLELQPQTMGWEGSALPEGIWLSKAFDSSEAETVWHKFALDADIPDGTQIRVSYYSSDSEFLLIQGTVWKVDDWIADEQHSFRDKLAGMAPYWSAPIVNPTDALFFGAQGRYLWLKIDWIGSDRQTPQLRRLRVYFPRETLLSYLPAVYQEEESSRDFLERYLSLFGTLYDSVEEQIDGMAAWFDSERAQGGQLRWLASWLGLDSDVHWRDDKMRALIRAAPELYRYRGTRRGISKLVETFTGRPPIIVEAFQYKAMRDNAELRRLMDRLYGGDNPYTFTVLLDQSQAPSEKERVLLRSLIEEHKPAYTEVRLVWLEPWMYLDLQTYLGVNTVLAEPSLFTLRPERSMPNDTLIVDQDMDGRMDAHTRLGMDSELE</sequence>
<organism evidence="1 2">
    <name type="scientific">Cohnella phaseoli</name>
    <dbReference type="NCBI Taxonomy" id="456490"/>
    <lineage>
        <taxon>Bacteria</taxon>
        <taxon>Bacillati</taxon>
        <taxon>Bacillota</taxon>
        <taxon>Bacilli</taxon>
        <taxon>Bacillales</taxon>
        <taxon>Paenibacillaceae</taxon>
        <taxon>Cohnella</taxon>
    </lineage>
</organism>
<dbReference type="Gene3D" id="2.130.10.10">
    <property type="entry name" value="YVTN repeat-like/Quinoprotein amine dehydrogenase"/>
    <property type="match status" value="1"/>
</dbReference>
<evidence type="ECO:0000313" key="2">
    <source>
        <dbReference type="Proteomes" id="UP000256977"/>
    </source>
</evidence>
<comment type="caution">
    <text evidence="1">The sequence shown here is derived from an EMBL/GenBank/DDBJ whole genome shotgun (WGS) entry which is preliminary data.</text>
</comment>
<dbReference type="InterPro" id="IPR006521">
    <property type="entry name" value="Tail_protein_I"/>
</dbReference>
<dbReference type="AlphaFoldDB" id="A0A3D9JRI0"/>
<dbReference type="Pfam" id="PF09684">
    <property type="entry name" value="Tail_P2_I"/>
    <property type="match status" value="1"/>
</dbReference>
<dbReference type="InterPro" id="IPR015943">
    <property type="entry name" value="WD40/YVTN_repeat-like_dom_sf"/>
</dbReference>
<evidence type="ECO:0000313" key="1">
    <source>
        <dbReference type="EMBL" id="RED76642.1"/>
    </source>
</evidence>
<dbReference type="NCBIfam" id="TIGR02242">
    <property type="entry name" value="tail_TIGR02242"/>
    <property type="match status" value="1"/>
</dbReference>
<dbReference type="OrthoDB" id="370073at2"/>